<dbReference type="STRING" id="741276.A0A2S5B0S4"/>
<name>A0A2S5B0S4_9BASI</name>
<dbReference type="EMBL" id="PJQD01000122">
    <property type="protein sequence ID" value="POY70355.1"/>
    <property type="molecule type" value="Genomic_DNA"/>
</dbReference>
<gene>
    <name evidence="2" type="ORF">BMF94_6635</name>
</gene>
<dbReference type="Gene3D" id="3.40.50.1110">
    <property type="entry name" value="SGNH hydrolase"/>
    <property type="match status" value="1"/>
</dbReference>
<evidence type="ECO:0000256" key="1">
    <source>
        <dbReference type="SAM" id="MobiDB-lite"/>
    </source>
</evidence>
<feature type="compositionally biased region" description="Low complexity" evidence="1">
    <location>
        <begin position="137"/>
        <end position="150"/>
    </location>
</feature>
<reference evidence="2 3" key="1">
    <citation type="journal article" date="2018" name="Front. Microbiol.">
        <title>Prospects for Fungal Bioremediation of Acidic Radioactive Waste Sites: Characterization and Genome Sequence of Rhodotorula taiwanensis MD1149.</title>
        <authorList>
            <person name="Tkavc R."/>
            <person name="Matrosova V.Y."/>
            <person name="Grichenko O.E."/>
            <person name="Gostincar C."/>
            <person name="Volpe R.P."/>
            <person name="Klimenkova P."/>
            <person name="Gaidamakova E.K."/>
            <person name="Zhou C.E."/>
            <person name="Stewart B.J."/>
            <person name="Lyman M.G."/>
            <person name="Malfatti S.A."/>
            <person name="Rubinfeld B."/>
            <person name="Courtot M."/>
            <person name="Singh J."/>
            <person name="Dalgard C.L."/>
            <person name="Hamilton T."/>
            <person name="Frey K.G."/>
            <person name="Gunde-Cimerman N."/>
            <person name="Dugan L."/>
            <person name="Daly M.J."/>
        </authorList>
    </citation>
    <scope>NUCLEOTIDE SEQUENCE [LARGE SCALE GENOMIC DNA]</scope>
    <source>
        <strain evidence="2 3">MD1149</strain>
    </source>
</reference>
<organism evidence="2 3">
    <name type="scientific">Rhodotorula taiwanensis</name>
    <dbReference type="NCBI Taxonomy" id="741276"/>
    <lineage>
        <taxon>Eukaryota</taxon>
        <taxon>Fungi</taxon>
        <taxon>Dikarya</taxon>
        <taxon>Basidiomycota</taxon>
        <taxon>Pucciniomycotina</taxon>
        <taxon>Microbotryomycetes</taxon>
        <taxon>Sporidiobolales</taxon>
        <taxon>Sporidiobolaceae</taxon>
        <taxon>Rhodotorula</taxon>
    </lineage>
</organism>
<feature type="region of interest" description="Disordered" evidence="1">
    <location>
        <begin position="1"/>
        <end position="159"/>
    </location>
</feature>
<dbReference type="Proteomes" id="UP000237144">
    <property type="component" value="Unassembled WGS sequence"/>
</dbReference>
<feature type="compositionally biased region" description="Gly residues" evidence="1">
    <location>
        <begin position="445"/>
        <end position="454"/>
    </location>
</feature>
<protein>
    <submittedName>
        <fullName evidence="2">Uncharacterized protein</fullName>
    </submittedName>
</protein>
<proteinExistence type="predicted"/>
<feature type="region of interest" description="Disordered" evidence="1">
    <location>
        <begin position="423"/>
        <end position="454"/>
    </location>
</feature>
<feature type="compositionally biased region" description="Low complexity" evidence="1">
    <location>
        <begin position="39"/>
        <end position="48"/>
    </location>
</feature>
<evidence type="ECO:0000313" key="2">
    <source>
        <dbReference type="EMBL" id="POY70355.1"/>
    </source>
</evidence>
<feature type="compositionally biased region" description="Polar residues" evidence="1">
    <location>
        <begin position="50"/>
        <end position="80"/>
    </location>
</feature>
<evidence type="ECO:0000313" key="3">
    <source>
        <dbReference type="Proteomes" id="UP000237144"/>
    </source>
</evidence>
<dbReference type="InterPro" id="IPR036514">
    <property type="entry name" value="SGNH_hydro_sf"/>
</dbReference>
<comment type="caution">
    <text evidence="2">The sequence shown here is derived from an EMBL/GenBank/DDBJ whole genome shotgun (WGS) entry which is preliminary data.</text>
</comment>
<dbReference type="AlphaFoldDB" id="A0A2S5B0S4"/>
<dbReference type="OrthoDB" id="3153298at2759"/>
<keyword evidence="3" id="KW-1185">Reference proteome</keyword>
<accession>A0A2S5B0S4</accession>
<sequence>MALVSSYKSPSPAGGYAQRPLSSVGSRPRLELRRPPSPSTRSSRSLHLVPSTSTLARISRSSSIDRFASNATRASKSVHSPSPHRALAPQPALSFSSARQGGPPTGRARSPSPIRAIASAPSPKLYRPPAVRLSTGSPTASLSLSRSSRSPTPPPPYATNPTNQFAVFGDSFCGVFSLLGNHCRVERFSGASARVHRFLAQLRSCTRSLIPRCMQQGLGNPNSTRQLGERILAELERTRPPNVLFMFGQVDFAVNYLWQLMARLADATGPAAWADKVFRDYASFLASRIAPVARASKTRIFVAGVLPPVVEDPYLEACASKYIEKGPGTKLAALSHAAHQHDLDTRHAMVRRYNALMAAFCARHSDCLTYVEINRDLTDRSDSLGRVRGDFLDQADPTNIHLPPLAPLSARLATPSEQARLQGSLARFRDEKRERVRQRGSTGPSSGGNTSGGN</sequence>